<dbReference type="Pfam" id="PF01381">
    <property type="entry name" value="HTH_3"/>
    <property type="match status" value="1"/>
</dbReference>
<dbReference type="CDD" id="cd00093">
    <property type="entry name" value="HTH_XRE"/>
    <property type="match status" value="1"/>
</dbReference>
<gene>
    <name evidence="2" type="ORF">V5R04_02885</name>
</gene>
<dbReference type="Gene3D" id="1.10.260.40">
    <property type="entry name" value="lambda repressor-like DNA-binding domains"/>
    <property type="match status" value="1"/>
</dbReference>
<evidence type="ECO:0000259" key="1">
    <source>
        <dbReference type="PROSITE" id="PS50943"/>
    </source>
</evidence>
<organism evidence="2">
    <name type="scientific">Jonesiaceae bacterium BS-20</name>
    <dbReference type="NCBI Taxonomy" id="3120821"/>
    <lineage>
        <taxon>Bacteria</taxon>
        <taxon>Bacillati</taxon>
        <taxon>Actinomycetota</taxon>
        <taxon>Actinomycetes</taxon>
        <taxon>Micrococcales</taxon>
        <taxon>Jonesiaceae</taxon>
    </lineage>
</organism>
<dbReference type="InterPro" id="IPR001387">
    <property type="entry name" value="Cro/C1-type_HTH"/>
</dbReference>
<protein>
    <submittedName>
        <fullName evidence="2">Helix-turn-helix transcriptional regulator</fullName>
    </submittedName>
</protein>
<proteinExistence type="predicted"/>
<dbReference type="AlphaFoldDB" id="A0AAU7DYQ9"/>
<reference evidence="2" key="1">
    <citation type="submission" date="2024-02" db="EMBL/GenBank/DDBJ databases">
        <title>Tomenella chthoni gen. nov. sp. nov., a member of the family Jonesiaceae isolated from bat guano.</title>
        <authorList>
            <person name="Miller S.L."/>
            <person name="King J."/>
            <person name="Sankaranarayanan K."/>
            <person name="Lawson P.A."/>
        </authorList>
    </citation>
    <scope>NUCLEOTIDE SEQUENCE</scope>
    <source>
        <strain evidence="2">BS-20</strain>
    </source>
</reference>
<sequence>MVTHNEEFTDDKILENRATAFALDHLELIESLVKIRKMHGLSQAEIATRMGISQPAVASFERYDSNPTLATIRRYALVVGATMKTIVEDACTRSNGWQSFDSACSSRPDNNVRVLRTSSVTKVNVTVASEKEHHDYLGN</sequence>
<dbReference type="InterPro" id="IPR010982">
    <property type="entry name" value="Lambda_DNA-bd_dom_sf"/>
</dbReference>
<dbReference type="GO" id="GO:0003677">
    <property type="term" value="F:DNA binding"/>
    <property type="evidence" value="ECO:0007669"/>
    <property type="project" value="InterPro"/>
</dbReference>
<feature type="domain" description="HTH cro/C1-type" evidence="1">
    <location>
        <begin position="32"/>
        <end position="86"/>
    </location>
</feature>
<dbReference type="PROSITE" id="PS50943">
    <property type="entry name" value="HTH_CROC1"/>
    <property type="match status" value="1"/>
</dbReference>
<dbReference type="EMBL" id="CP146203">
    <property type="protein sequence ID" value="XBH22190.1"/>
    <property type="molecule type" value="Genomic_DNA"/>
</dbReference>
<accession>A0AAU7DYQ9</accession>
<dbReference type="SUPFAM" id="SSF47413">
    <property type="entry name" value="lambda repressor-like DNA-binding domains"/>
    <property type="match status" value="1"/>
</dbReference>
<dbReference type="SMART" id="SM00530">
    <property type="entry name" value="HTH_XRE"/>
    <property type="match status" value="1"/>
</dbReference>
<name>A0AAU7DYQ9_9MICO</name>
<evidence type="ECO:0000313" key="2">
    <source>
        <dbReference type="EMBL" id="XBH22190.1"/>
    </source>
</evidence>